<dbReference type="InterPro" id="IPR036390">
    <property type="entry name" value="WH_DNA-bd_sf"/>
</dbReference>
<keyword evidence="1" id="KW-0805">Transcription regulation</keyword>
<gene>
    <name evidence="5" type="ORF">C7459_10633</name>
</gene>
<dbReference type="EMBL" id="QGGL01000006">
    <property type="protein sequence ID" value="PWK13755.1"/>
    <property type="molecule type" value="Genomic_DNA"/>
</dbReference>
<reference evidence="5 6" key="1">
    <citation type="submission" date="2018-05" db="EMBL/GenBank/DDBJ databases">
        <title>Genomic Encyclopedia of Type Strains, Phase IV (KMG-IV): sequencing the most valuable type-strain genomes for metagenomic binning, comparative biology and taxonomic classification.</title>
        <authorList>
            <person name="Goeker M."/>
        </authorList>
    </citation>
    <scope>NUCLEOTIDE SEQUENCE [LARGE SCALE GENOMIC DNA]</scope>
    <source>
        <strain evidence="5 6">DSM 18773</strain>
    </source>
</reference>
<dbReference type="InterPro" id="IPR000524">
    <property type="entry name" value="Tscrpt_reg_HTH_GntR"/>
</dbReference>
<dbReference type="GO" id="GO:0003700">
    <property type="term" value="F:DNA-binding transcription factor activity"/>
    <property type="evidence" value="ECO:0007669"/>
    <property type="project" value="InterPro"/>
</dbReference>
<dbReference type="AlphaFoldDB" id="A0A316D9A6"/>
<dbReference type="CDD" id="cd07377">
    <property type="entry name" value="WHTH_GntR"/>
    <property type="match status" value="1"/>
</dbReference>
<dbReference type="RefSeq" id="WP_109688199.1">
    <property type="nucleotide sequence ID" value="NZ_QGGL01000006.1"/>
</dbReference>
<dbReference type="InterPro" id="IPR008920">
    <property type="entry name" value="TF_FadR/GntR_C"/>
</dbReference>
<evidence type="ECO:0000256" key="2">
    <source>
        <dbReference type="ARBA" id="ARBA00023125"/>
    </source>
</evidence>
<keyword evidence="5" id="KW-0670">Pyruvate</keyword>
<evidence type="ECO:0000256" key="1">
    <source>
        <dbReference type="ARBA" id="ARBA00023015"/>
    </source>
</evidence>
<dbReference type="InterPro" id="IPR011711">
    <property type="entry name" value="GntR_C"/>
</dbReference>
<keyword evidence="2" id="KW-0238">DNA-binding</keyword>
<evidence type="ECO:0000313" key="6">
    <source>
        <dbReference type="Proteomes" id="UP000245634"/>
    </source>
</evidence>
<dbReference type="Gene3D" id="1.20.120.530">
    <property type="entry name" value="GntR ligand-binding domain-like"/>
    <property type="match status" value="1"/>
</dbReference>
<feature type="domain" description="HTH gntR-type" evidence="4">
    <location>
        <begin position="7"/>
        <end position="75"/>
    </location>
</feature>
<dbReference type="Gene3D" id="1.10.10.10">
    <property type="entry name" value="Winged helix-like DNA-binding domain superfamily/Winged helix DNA-binding domain"/>
    <property type="match status" value="1"/>
</dbReference>
<dbReference type="SUPFAM" id="SSF48008">
    <property type="entry name" value="GntR ligand-binding domain-like"/>
    <property type="match status" value="1"/>
</dbReference>
<organism evidence="5 6">
    <name type="scientific">Tumebacillus permanentifrigoris</name>
    <dbReference type="NCBI Taxonomy" id="378543"/>
    <lineage>
        <taxon>Bacteria</taxon>
        <taxon>Bacillati</taxon>
        <taxon>Bacillota</taxon>
        <taxon>Bacilli</taxon>
        <taxon>Bacillales</taxon>
        <taxon>Alicyclobacillaceae</taxon>
        <taxon>Tumebacillus</taxon>
    </lineage>
</organism>
<dbReference type="GO" id="GO:0003677">
    <property type="term" value="F:DNA binding"/>
    <property type="evidence" value="ECO:0007669"/>
    <property type="project" value="UniProtKB-KW"/>
</dbReference>
<evidence type="ECO:0000313" key="5">
    <source>
        <dbReference type="EMBL" id="PWK13755.1"/>
    </source>
</evidence>
<evidence type="ECO:0000256" key="3">
    <source>
        <dbReference type="ARBA" id="ARBA00023163"/>
    </source>
</evidence>
<dbReference type="PROSITE" id="PS50949">
    <property type="entry name" value="HTH_GNTR"/>
    <property type="match status" value="1"/>
</dbReference>
<accession>A0A316D9A6</accession>
<proteinExistence type="predicted"/>
<comment type="caution">
    <text evidence="5">The sequence shown here is derived from an EMBL/GenBank/DDBJ whole genome shotgun (WGS) entry which is preliminary data.</text>
</comment>
<dbReference type="PANTHER" id="PTHR43537:SF5">
    <property type="entry name" value="UXU OPERON TRANSCRIPTIONAL REGULATOR"/>
    <property type="match status" value="1"/>
</dbReference>
<dbReference type="SMART" id="SM00895">
    <property type="entry name" value="FCD"/>
    <property type="match status" value="1"/>
</dbReference>
<dbReference type="SUPFAM" id="SSF46785">
    <property type="entry name" value="Winged helix' DNA-binding domain"/>
    <property type="match status" value="1"/>
</dbReference>
<dbReference type="SMART" id="SM00345">
    <property type="entry name" value="HTH_GNTR"/>
    <property type="match status" value="1"/>
</dbReference>
<keyword evidence="3" id="KW-0804">Transcription</keyword>
<name>A0A316D9A6_9BACL</name>
<dbReference type="Pfam" id="PF00392">
    <property type="entry name" value="GntR"/>
    <property type="match status" value="1"/>
</dbReference>
<keyword evidence="6" id="KW-1185">Reference proteome</keyword>
<evidence type="ECO:0000259" key="4">
    <source>
        <dbReference type="PROSITE" id="PS50949"/>
    </source>
</evidence>
<dbReference type="PANTHER" id="PTHR43537">
    <property type="entry name" value="TRANSCRIPTIONAL REGULATOR, GNTR FAMILY"/>
    <property type="match status" value="1"/>
</dbReference>
<dbReference type="Proteomes" id="UP000245634">
    <property type="component" value="Unassembled WGS sequence"/>
</dbReference>
<dbReference type="PRINTS" id="PR00035">
    <property type="entry name" value="HTHGNTR"/>
</dbReference>
<dbReference type="Pfam" id="PF07729">
    <property type="entry name" value="FCD"/>
    <property type="match status" value="1"/>
</dbReference>
<protein>
    <submittedName>
        <fullName evidence="5">GntR family transcriptional repressor for pyruvate dehydrogenase complex</fullName>
    </submittedName>
</protein>
<dbReference type="InterPro" id="IPR036388">
    <property type="entry name" value="WH-like_DNA-bd_sf"/>
</dbReference>
<sequence>MNRSKSKKTYEQVAEQIKWMIEQGHLQPGDKLPPMNELAIEFGVSRPTVREAFSTLVGMGLIDLRHGEGTFVQKIDVQTMITEPMNAALLLGRGKLRELLQVRRLLEVGTVRMACAEASELRLAAVRSALERMESVSTKQTVEERVGADLQFHLAIAEVSGNYVLLNLMNTLTETIRSVVRLVWLDEERAAGLVEEHRALYRALLAGDKPLAERLIVEHLDASERLMEQSKPSL</sequence>